<organism evidence="7 8">
    <name type="scientific">Candidatus Cryosericum terrychapinii</name>
    <dbReference type="NCBI Taxonomy" id="2290919"/>
    <lineage>
        <taxon>Bacteria</taxon>
        <taxon>Pseudomonadati</taxon>
        <taxon>Caldisericota/Cryosericota group</taxon>
        <taxon>Candidatus Cryosericota</taxon>
        <taxon>Candidatus Cryosericia</taxon>
        <taxon>Candidatus Cryosericales</taxon>
        <taxon>Candidatus Cryosericaceae</taxon>
        <taxon>Candidatus Cryosericum</taxon>
    </lineage>
</organism>
<protein>
    <submittedName>
        <fullName evidence="7">ABC transporter permease</fullName>
    </submittedName>
</protein>
<dbReference type="GO" id="GO:0022857">
    <property type="term" value="F:transmembrane transporter activity"/>
    <property type="evidence" value="ECO:0007669"/>
    <property type="project" value="InterPro"/>
</dbReference>
<dbReference type="AlphaFoldDB" id="A0A398CSK7"/>
<dbReference type="InterPro" id="IPR001851">
    <property type="entry name" value="ABC_transp_permease"/>
</dbReference>
<feature type="transmembrane region" description="Helical" evidence="6">
    <location>
        <begin position="88"/>
        <end position="107"/>
    </location>
</feature>
<dbReference type="EMBL" id="QXIS01000034">
    <property type="protein sequence ID" value="RIE05585.1"/>
    <property type="molecule type" value="Genomic_DNA"/>
</dbReference>
<dbReference type="OrthoDB" id="9792579at2"/>
<keyword evidence="3 6" id="KW-0812">Transmembrane</keyword>
<gene>
    <name evidence="7" type="ORF">SMC7_06510</name>
</gene>
<dbReference type="PANTHER" id="PTHR43370:SF1">
    <property type="entry name" value="GUANOSINE ABC TRANSPORTER PERMEASE PROTEIN NUPQ"/>
    <property type="match status" value="1"/>
</dbReference>
<evidence type="ECO:0000256" key="4">
    <source>
        <dbReference type="ARBA" id="ARBA00022989"/>
    </source>
</evidence>
<reference evidence="7 8" key="1">
    <citation type="submission" date="2018-09" db="EMBL/GenBank/DDBJ databases">
        <title>Discovery and Ecogenomic Context for Candidatus Cryosericales, a Global Caldiserica Order Active in Thawing Permafrost.</title>
        <authorList>
            <person name="Martinez M.A."/>
            <person name="Woodcroft B.J."/>
            <person name="Ignacio Espinoza J.C."/>
            <person name="Zayed A."/>
            <person name="Singleton C.M."/>
            <person name="Boyd J."/>
            <person name="Li Y.-F."/>
            <person name="Purvine S."/>
            <person name="Maughan H."/>
            <person name="Hodgkins S.B."/>
            <person name="Anderson D."/>
            <person name="Sederholm M."/>
            <person name="Temperton B."/>
            <person name="Saleska S.R."/>
            <person name="Tyson G.W."/>
            <person name="Rich V.I."/>
        </authorList>
    </citation>
    <scope>NUCLEOTIDE SEQUENCE [LARGE SCALE GENOMIC DNA]</scope>
    <source>
        <strain evidence="7 8">SMC7</strain>
    </source>
</reference>
<name>A0A398CSK7_9BACT</name>
<dbReference type="CDD" id="cd06580">
    <property type="entry name" value="TM_PBP1_transp_TpRbsC_like"/>
    <property type="match status" value="1"/>
</dbReference>
<feature type="transmembrane region" description="Helical" evidence="6">
    <location>
        <begin position="59"/>
        <end position="82"/>
    </location>
</feature>
<evidence type="ECO:0000256" key="1">
    <source>
        <dbReference type="ARBA" id="ARBA00004651"/>
    </source>
</evidence>
<dbReference type="Pfam" id="PF02653">
    <property type="entry name" value="BPD_transp_2"/>
    <property type="match status" value="1"/>
</dbReference>
<comment type="subcellular location">
    <subcellularLocation>
        <location evidence="1">Cell membrane</location>
        <topology evidence="1">Multi-pass membrane protein</topology>
    </subcellularLocation>
</comment>
<keyword evidence="4 6" id="KW-1133">Transmembrane helix</keyword>
<feature type="transmembrane region" description="Helical" evidence="6">
    <location>
        <begin position="195"/>
        <end position="217"/>
    </location>
</feature>
<dbReference type="GO" id="GO:0005886">
    <property type="term" value="C:plasma membrane"/>
    <property type="evidence" value="ECO:0007669"/>
    <property type="project" value="UniProtKB-SubCell"/>
</dbReference>
<evidence type="ECO:0000256" key="2">
    <source>
        <dbReference type="ARBA" id="ARBA00022475"/>
    </source>
</evidence>
<feature type="transmembrane region" description="Helical" evidence="6">
    <location>
        <begin position="268"/>
        <end position="288"/>
    </location>
</feature>
<feature type="transmembrane region" description="Helical" evidence="6">
    <location>
        <begin position="31"/>
        <end position="52"/>
    </location>
</feature>
<evidence type="ECO:0000256" key="3">
    <source>
        <dbReference type="ARBA" id="ARBA00022692"/>
    </source>
</evidence>
<keyword evidence="2" id="KW-1003">Cell membrane</keyword>
<proteinExistence type="predicted"/>
<comment type="caution">
    <text evidence="7">The sequence shown here is derived from an EMBL/GenBank/DDBJ whole genome shotgun (WGS) entry which is preliminary data.</text>
</comment>
<feature type="transmembrane region" description="Helical" evidence="6">
    <location>
        <begin position="148"/>
        <end position="165"/>
    </location>
</feature>
<dbReference type="RefSeq" id="WP_119089544.1">
    <property type="nucleotide sequence ID" value="NZ_QXIS01000034.1"/>
</dbReference>
<feature type="transmembrane region" description="Helical" evidence="6">
    <location>
        <begin position="229"/>
        <end position="256"/>
    </location>
</feature>
<evidence type="ECO:0000256" key="5">
    <source>
        <dbReference type="ARBA" id="ARBA00023136"/>
    </source>
</evidence>
<dbReference type="PANTHER" id="PTHR43370">
    <property type="entry name" value="SUGAR ABC TRANSPORTER INTEGRAL MEMBRANE PROTEIN-RELATED"/>
    <property type="match status" value="1"/>
</dbReference>
<sequence length="297" mass="31569">MNVLFGLVSAMVVGATPILLAAIGGTFTFYAGIFNIAMEGMMLVGAFCAVLGSFFLHSWFLGILCAVAGALVMAGIFILFAVKLHTDEFLTGIALNLFAVGLTTFLLRDIFHVKGAFTDAGIRAIPAVKLPLISGIPYLGSLLSGYNLIIYVAVLVTVLSAFVIFRTRFGLRLRGAGYNAACLSSSGVPASTIRIWSLIICAVCCGLAGAYLSLGYVRLFAENMSAGRGWISLAAVILVSGNPWGIGVISLLFGFFDGLTVFLQGGRIPTQFTAMIPYVATLVSLYLYSVRKKRRQA</sequence>
<keyword evidence="8" id="KW-1185">Reference proteome</keyword>
<accession>A0A398CSK7</accession>
<dbReference type="Proteomes" id="UP000266328">
    <property type="component" value="Unassembled WGS sequence"/>
</dbReference>
<keyword evidence="5 6" id="KW-0472">Membrane</keyword>
<evidence type="ECO:0000313" key="8">
    <source>
        <dbReference type="Proteomes" id="UP000266328"/>
    </source>
</evidence>
<evidence type="ECO:0000256" key="6">
    <source>
        <dbReference type="SAM" id="Phobius"/>
    </source>
</evidence>
<evidence type="ECO:0000313" key="7">
    <source>
        <dbReference type="EMBL" id="RIE05585.1"/>
    </source>
</evidence>